<dbReference type="NCBIfam" id="TIGR01076">
    <property type="entry name" value="sortase_fam"/>
    <property type="match status" value="1"/>
</dbReference>
<dbReference type="InterPro" id="IPR041999">
    <property type="entry name" value="Sortase_D_1"/>
</dbReference>
<dbReference type="EMBL" id="LUTY01001810">
    <property type="protein sequence ID" value="OAD21184.1"/>
    <property type="molecule type" value="Genomic_DNA"/>
</dbReference>
<accession>A0A176RZN8</accession>
<dbReference type="InterPro" id="IPR023365">
    <property type="entry name" value="Sortase_dom-sf"/>
</dbReference>
<evidence type="ECO:0000256" key="1">
    <source>
        <dbReference type="ARBA" id="ARBA00022801"/>
    </source>
</evidence>
<protein>
    <submittedName>
        <fullName evidence="2">Sortase family protein</fullName>
    </submittedName>
</protein>
<sequence length="175" mass="19529">MIWQMTIGNGASVTAWFAHSLLHTAWVRAKASGKPVKPWPWAKTWPIARISAPHLDIEQIVLTHAGEGMSVFALGHSKNSVLPGELGNSVLNIYHRDTFVGFLKKLRKGDELVLESLGSGRWHYQVSDIRIVDKTNTRWIAPCLKRRLTLIGCYSCNINGGLRYVVIAVAIERMA</sequence>
<reference evidence="2 3" key="1">
    <citation type="submission" date="2016-05" db="EMBL/GenBank/DDBJ databases">
        <title>Single-cell genome of chain-forming Candidatus Thiomargarita nelsonii and comparison to other large sulfur-oxidizing bacteria.</title>
        <authorList>
            <person name="Winkel M."/>
            <person name="Salman V."/>
            <person name="Woyke T."/>
            <person name="Schulz-Vogt H."/>
            <person name="Richter M."/>
            <person name="Flood B."/>
            <person name="Bailey J."/>
            <person name="Amann R."/>
            <person name="Mussmann M."/>
        </authorList>
    </citation>
    <scope>NUCLEOTIDE SEQUENCE [LARGE SCALE GENOMIC DNA]</scope>
    <source>
        <strain evidence="2 3">THI036</strain>
    </source>
</reference>
<gene>
    <name evidence="2" type="ORF">THIOM_003054</name>
</gene>
<evidence type="ECO:0000313" key="3">
    <source>
        <dbReference type="Proteomes" id="UP000076962"/>
    </source>
</evidence>
<dbReference type="CDD" id="cd05828">
    <property type="entry name" value="Sortase_D_1"/>
    <property type="match status" value="1"/>
</dbReference>
<name>A0A176RZN8_9GAMM</name>
<keyword evidence="1" id="KW-0378">Hydrolase</keyword>
<comment type="caution">
    <text evidence="2">The sequence shown here is derived from an EMBL/GenBank/DDBJ whole genome shotgun (WGS) entry which is preliminary data.</text>
</comment>
<dbReference type="GO" id="GO:0016787">
    <property type="term" value="F:hydrolase activity"/>
    <property type="evidence" value="ECO:0007669"/>
    <property type="project" value="UniProtKB-KW"/>
</dbReference>
<dbReference type="AlphaFoldDB" id="A0A176RZN8"/>
<dbReference type="Pfam" id="PF04203">
    <property type="entry name" value="Sortase"/>
    <property type="match status" value="1"/>
</dbReference>
<proteinExistence type="predicted"/>
<evidence type="ECO:0000313" key="2">
    <source>
        <dbReference type="EMBL" id="OAD21184.1"/>
    </source>
</evidence>
<dbReference type="Gene3D" id="2.40.260.10">
    <property type="entry name" value="Sortase"/>
    <property type="match status" value="1"/>
</dbReference>
<dbReference type="SUPFAM" id="SSF63817">
    <property type="entry name" value="Sortase"/>
    <property type="match status" value="1"/>
</dbReference>
<dbReference type="InterPro" id="IPR005754">
    <property type="entry name" value="Sortase"/>
</dbReference>
<dbReference type="Proteomes" id="UP000076962">
    <property type="component" value="Unassembled WGS sequence"/>
</dbReference>
<keyword evidence="3" id="KW-1185">Reference proteome</keyword>
<organism evidence="2 3">
    <name type="scientific">Candidatus Thiomargarita nelsonii</name>
    <dbReference type="NCBI Taxonomy" id="1003181"/>
    <lineage>
        <taxon>Bacteria</taxon>
        <taxon>Pseudomonadati</taxon>
        <taxon>Pseudomonadota</taxon>
        <taxon>Gammaproteobacteria</taxon>
        <taxon>Thiotrichales</taxon>
        <taxon>Thiotrichaceae</taxon>
        <taxon>Thiomargarita</taxon>
    </lineage>
</organism>